<dbReference type="SUPFAM" id="SSF47384">
    <property type="entry name" value="Homodimeric domain of signal transducing histidine kinase"/>
    <property type="match status" value="1"/>
</dbReference>
<evidence type="ECO:0000313" key="13">
    <source>
        <dbReference type="EMBL" id="ACK66725.1"/>
    </source>
</evidence>
<gene>
    <name evidence="13" type="ordered locus">PCC8801_2724</name>
</gene>
<feature type="transmembrane region" description="Helical" evidence="10">
    <location>
        <begin position="304"/>
        <end position="325"/>
    </location>
</feature>
<dbReference type="SMART" id="SM00388">
    <property type="entry name" value="HisKA"/>
    <property type="match status" value="1"/>
</dbReference>
<comment type="catalytic activity">
    <reaction evidence="1">
        <text>ATP + protein L-histidine = ADP + protein N-phospho-L-histidine.</text>
        <dbReference type="EC" id="2.7.13.3"/>
    </reaction>
</comment>
<keyword evidence="6 13" id="KW-0808">Transferase</keyword>
<keyword evidence="10" id="KW-1133">Transmembrane helix</keyword>
<dbReference type="FunFam" id="3.30.565.10:FF:000010">
    <property type="entry name" value="Sensor histidine kinase RcsC"/>
    <property type="match status" value="1"/>
</dbReference>
<keyword evidence="5" id="KW-0597">Phosphoprotein</keyword>
<dbReference type="InterPro" id="IPR036890">
    <property type="entry name" value="HATPase_C_sf"/>
</dbReference>
<dbReference type="PANTHER" id="PTHR43711">
    <property type="entry name" value="TWO-COMPONENT HISTIDINE KINASE"/>
    <property type="match status" value="1"/>
</dbReference>
<dbReference type="PANTHER" id="PTHR43711:SF26">
    <property type="entry name" value="SENSOR HISTIDINE KINASE RCSC"/>
    <property type="match status" value="1"/>
</dbReference>
<dbReference type="Proteomes" id="UP000008204">
    <property type="component" value="Chromosome"/>
</dbReference>
<organism evidence="13 14">
    <name type="scientific">Rippkaea orientalis (strain PCC 8801 / RF-1)</name>
    <name type="common">Cyanothece sp. (strain PCC 8801)</name>
    <dbReference type="NCBI Taxonomy" id="41431"/>
    <lineage>
        <taxon>Bacteria</taxon>
        <taxon>Bacillati</taxon>
        <taxon>Cyanobacteriota</taxon>
        <taxon>Cyanophyceae</taxon>
        <taxon>Oscillatoriophycideae</taxon>
        <taxon>Chroococcales</taxon>
        <taxon>Aphanothecaceae</taxon>
        <taxon>Rippkaea</taxon>
        <taxon>Rippkaea orientalis</taxon>
    </lineage>
</organism>
<dbReference type="InterPro" id="IPR003661">
    <property type="entry name" value="HisK_dim/P_dom"/>
</dbReference>
<evidence type="ECO:0000256" key="3">
    <source>
        <dbReference type="ARBA" id="ARBA00006402"/>
    </source>
</evidence>
<feature type="transmembrane region" description="Helical" evidence="10">
    <location>
        <begin position="12"/>
        <end position="32"/>
    </location>
</feature>
<dbReference type="Pfam" id="PF00512">
    <property type="entry name" value="HisKA"/>
    <property type="match status" value="1"/>
</dbReference>
<comment type="similarity">
    <text evidence="3">In the N-terminal section; belongs to the phytochrome family.</text>
</comment>
<dbReference type="GO" id="GO:0016020">
    <property type="term" value="C:membrane"/>
    <property type="evidence" value="ECO:0007669"/>
    <property type="project" value="UniProtKB-SubCell"/>
</dbReference>
<dbReference type="STRING" id="41431.PCC8801_2724"/>
<keyword evidence="10" id="KW-0472">Membrane</keyword>
<accession>B7K5J2</accession>
<dbReference type="SMART" id="SM00387">
    <property type="entry name" value="HATPase_c"/>
    <property type="match status" value="1"/>
</dbReference>
<evidence type="ECO:0000259" key="11">
    <source>
        <dbReference type="PROSITE" id="PS50109"/>
    </source>
</evidence>
<evidence type="ECO:0000259" key="12">
    <source>
        <dbReference type="PROSITE" id="PS50885"/>
    </source>
</evidence>
<protein>
    <recommendedName>
        <fullName evidence="9">Circadian input-output histidine kinase CikA</fullName>
        <ecNumber evidence="4">2.7.13.3</ecNumber>
    </recommendedName>
</protein>
<proteinExistence type="inferred from homology"/>
<evidence type="ECO:0000256" key="10">
    <source>
        <dbReference type="SAM" id="Phobius"/>
    </source>
</evidence>
<keyword evidence="8" id="KW-0902">Two-component regulatory system</keyword>
<evidence type="ECO:0000256" key="9">
    <source>
        <dbReference type="ARBA" id="ARBA00074306"/>
    </source>
</evidence>
<evidence type="ECO:0000256" key="4">
    <source>
        <dbReference type="ARBA" id="ARBA00012438"/>
    </source>
</evidence>
<dbReference type="PROSITE" id="PS50885">
    <property type="entry name" value="HAMP"/>
    <property type="match status" value="1"/>
</dbReference>
<dbReference type="InterPro" id="IPR003594">
    <property type="entry name" value="HATPase_dom"/>
</dbReference>
<dbReference type="EC" id="2.7.13.3" evidence="4"/>
<feature type="domain" description="HAMP" evidence="12">
    <location>
        <begin position="325"/>
        <end position="378"/>
    </location>
</feature>
<evidence type="ECO:0000256" key="6">
    <source>
        <dbReference type="ARBA" id="ARBA00022679"/>
    </source>
</evidence>
<dbReference type="InterPro" id="IPR036097">
    <property type="entry name" value="HisK_dim/P_sf"/>
</dbReference>
<evidence type="ECO:0000256" key="7">
    <source>
        <dbReference type="ARBA" id="ARBA00022777"/>
    </source>
</evidence>
<dbReference type="CDD" id="cd00082">
    <property type="entry name" value="HisKA"/>
    <property type="match status" value="1"/>
</dbReference>
<reference evidence="14" key="1">
    <citation type="journal article" date="2011" name="MBio">
        <title>Novel metabolic attributes of the genus Cyanothece, comprising a group of unicellular nitrogen-fixing Cyanobacteria.</title>
        <authorList>
            <person name="Bandyopadhyay A."/>
            <person name="Elvitigala T."/>
            <person name="Welsh E."/>
            <person name="Stockel J."/>
            <person name="Liberton M."/>
            <person name="Min H."/>
            <person name="Sherman L.A."/>
            <person name="Pakrasi H.B."/>
        </authorList>
    </citation>
    <scope>NUCLEOTIDE SEQUENCE [LARGE SCALE GENOMIC DNA]</scope>
    <source>
        <strain evidence="14">PCC 8801</strain>
    </source>
</reference>
<comment type="subcellular location">
    <subcellularLocation>
        <location evidence="2">Membrane</location>
    </subcellularLocation>
</comment>
<evidence type="ECO:0000256" key="1">
    <source>
        <dbReference type="ARBA" id="ARBA00000085"/>
    </source>
</evidence>
<dbReference type="Gene3D" id="3.30.565.10">
    <property type="entry name" value="Histidine kinase-like ATPase, C-terminal domain"/>
    <property type="match status" value="1"/>
</dbReference>
<name>B7K5J2_RIPO1</name>
<dbReference type="RefSeq" id="WP_012595992.1">
    <property type="nucleotide sequence ID" value="NC_011726.1"/>
</dbReference>
<dbReference type="AlphaFoldDB" id="B7K5J2"/>
<dbReference type="InterPro" id="IPR003660">
    <property type="entry name" value="HAMP_dom"/>
</dbReference>
<dbReference type="HOGENOM" id="CLU_389238_0_0_3"/>
<evidence type="ECO:0000313" key="14">
    <source>
        <dbReference type="Proteomes" id="UP000008204"/>
    </source>
</evidence>
<dbReference type="InterPro" id="IPR005467">
    <property type="entry name" value="His_kinase_dom"/>
</dbReference>
<dbReference type="OrthoDB" id="490876at2"/>
<evidence type="ECO:0000256" key="2">
    <source>
        <dbReference type="ARBA" id="ARBA00004370"/>
    </source>
</evidence>
<keyword evidence="10" id="KW-0812">Transmembrane</keyword>
<sequence>MILGRSSFRRILVSRLLLVSVPVLLMGVYVTYRKARSAFLETARQNLTESAIRKGQSISQSIESLQANLVTASDSVVLKEGSQQDQNNFLKQLSTTLPTQIQCIQLQDLSTGKLTASTCDQRIGNPIKVSNWSQQQTQLLTNPDAIFIDLLLPNQLSKQPSSESQLVLFLAAPVYDSQGGLRYALKIQSALLEKEKVSPGSLAGYPVVIAQSGTILAHPFRQRVGRNIEQEADANRLKILIGNAIAGRQDFLHLFALEKDGVELVAGYSSIPSPVTQDKGQKWVILAVSPLVDALSPLVEIRRVLFYMVFALLTASFLAVLYIAWELARPVEKLRDYAINKANLNAKQPMRLNFRIREVDQLAIAIQDMVERLQAWGEEVVSAWQEAQNANRLKSEFLATTSHELRTPLNGIIGCLHILKEGYCDSKEEELEFLQQAEQAAVHLLGIIDDVLDLAKIEAGKLSVSLEPVDLTSLLSEVINLQTITLQKKRLTLMTKINPHSIIVQADPKKLKQVILNVLGNAIKFTEKGNITIKTHIEENNHQKQVCITVKDTGIGIDIKQQDKLFRPFVMVDGSTTRKYSGTGLGLAISRNLMQLMGGNITLSSEGIDLGTTVKICLPYSDNLGQ</sequence>
<evidence type="ECO:0000256" key="5">
    <source>
        <dbReference type="ARBA" id="ARBA00022553"/>
    </source>
</evidence>
<dbReference type="Gene3D" id="3.30.450.20">
    <property type="entry name" value="PAS domain"/>
    <property type="match status" value="1"/>
</dbReference>
<keyword evidence="7 13" id="KW-0418">Kinase</keyword>
<dbReference type="PRINTS" id="PR00344">
    <property type="entry name" value="BCTRLSENSOR"/>
</dbReference>
<dbReference type="InterPro" id="IPR004358">
    <property type="entry name" value="Sig_transdc_His_kin-like_C"/>
</dbReference>
<dbReference type="GO" id="GO:0000155">
    <property type="term" value="F:phosphorelay sensor kinase activity"/>
    <property type="evidence" value="ECO:0007669"/>
    <property type="project" value="InterPro"/>
</dbReference>
<dbReference type="SUPFAM" id="SSF55874">
    <property type="entry name" value="ATPase domain of HSP90 chaperone/DNA topoisomerase II/histidine kinase"/>
    <property type="match status" value="1"/>
</dbReference>
<dbReference type="CDD" id="cd16922">
    <property type="entry name" value="HATPase_EvgS-ArcB-TorS-like"/>
    <property type="match status" value="1"/>
</dbReference>
<dbReference type="InterPro" id="IPR050736">
    <property type="entry name" value="Sensor_HK_Regulatory"/>
</dbReference>
<keyword evidence="14" id="KW-1185">Reference proteome</keyword>
<dbReference type="EMBL" id="CP001287">
    <property type="protein sequence ID" value="ACK66725.1"/>
    <property type="molecule type" value="Genomic_DNA"/>
</dbReference>
<dbReference type="Gene3D" id="1.10.287.130">
    <property type="match status" value="1"/>
</dbReference>
<evidence type="ECO:0000256" key="8">
    <source>
        <dbReference type="ARBA" id="ARBA00023012"/>
    </source>
</evidence>
<feature type="domain" description="Histidine kinase" evidence="11">
    <location>
        <begin position="400"/>
        <end position="622"/>
    </location>
</feature>
<dbReference type="Pfam" id="PF02518">
    <property type="entry name" value="HATPase_c"/>
    <property type="match status" value="1"/>
</dbReference>
<dbReference type="eggNOG" id="COG2205">
    <property type="taxonomic scope" value="Bacteria"/>
</dbReference>
<dbReference type="Gene3D" id="6.10.340.10">
    <property type="match status" value="1"/>
</dbReference>
<dbReference type="KEGG" id="cyp:PCC8801_2724"/>
<dbReference type="PROSITE" id="PS50109">
    <property type="entry name" value="HIS_KIN"/>
    <property type="match status" value="1"/>
</dbReference>